<keyword evidence="1" id="KW-0472">Membrane</keyword>
<name>A0AAD5W9C5_9POAL</name>
<reference evidence="2 3" key="1">
    <citation type="journal article" date="2022" name="Cell">
        <title>Repeat-based holocentromeres influence genome architecture and karyotype evolution.</title>
        <authorList>
            <person name="Hofstatter P.G."/>
            <person name="Thangavel G."/>
            <person name="Lux T."/>
            <person name="Neumann P."/>
            <person name="Vondrak T."/>
            <person name="Novak P."/>
            <person name="Zhang M."/>
            <person name="Costa L."/>
            <person name="Castellani M."/>
            <person name="Scott A."/>
            <person name="Toegelov H."/>
            <person name="Fuchs J."/>
            <person name="Mata-Sucre Y."/>
            <person name="Dias Y."/>
            <person name="Vanzela A.L.L."/>
            <person name="Huettel B."/>
            <person name="Almeida C.C.S."/>
            <person name="Simkova H."/>
            <person name="Souza G."/>
            <person name="Pedrosa-Harand A."/>
            <person name="Macas J."/>
            <person name="Mayer K.F.X."/>
            <person name="Houben A."/>
            <person name="Marques A."/>
        </authorList>
    </citation>
    <scope>NUCLEOTIDE SEQUENCE [LARGE SCALE GENOMIC DNA]</scope>
    <source>
        <strain evidence="2">RhyTen1mFocal</strain>
    </source>
</reference>
<sequence>MNIFQSILYPPPPSFFLNAITAVSLIACANFGISEVRGTHLAYSKFWNWKEAGTGKSTAGTAAKVSGRTGMLILYTPALVAAAVLLAFEGNQNVGSGTFLYIRGKYISYLTNYNVLNDGYHTLVIFK</sequence>
<protein>
    <submittedName>
        <fullName evidence="2">Uncharacterized protein</fullName>
    </submittedName>
</protein>
<organism evidence="2 3">
    <name type="scientific">Rhynchospora tenuis</name>
    <dbReference type="NCBI Taxonomy" id="198213"/>
    <lineage>
        <taxon>Eukaryota</taxon>
        <taxon>Viridiplantae</taxon>
        <taxon>Streptophyta</taxon>
        <taxon>Embryophyta</taxon>
        <taxon>Tracheophyta</taxon>
        <taxon>Spermatophyta</taxon>
        <taxon>Magnoliopsida</taxon>
        <taxon>Liliopsida</taxon>
        <taxon>Poales</taxon>
        <taxon>Cyperaceae</taxon>
        <taxon>Cyperoideae</taxon>
        <taxon>Rhynchosporeae</taxon>
        <taxon>Rhynchospora</taxon>
    </lineage>
</organism>
<evidence type="ECO:0000256" key="1">
    <source>
        <dbReference type="SAM" id="Phobius"/>
    </source>
</evidence>
<keyword evidence="1" id="KW-1133">Transmembrane helix</keyword>
<dbReference type="Proteomes" id="UP001210211">
    <property type="component" value="Unassembled WGS sequence"/>
</dbReference>
<keyword evidence="3" id="KW-1185">Reference proteome</keyword>
<evidence type="ECO:0000313" key="2">
    <source>
        <dbReference type="EMBL" id="KAJ3684164.1"/>
    </source>
</evidence>
<comment type="caution">
    <text evidence="2">The sequence shown here is derived from an EMBL/GenBank/DDBJ whole genome shotgun (WGS) entry which is preliminary data.</text>
</comment>
<feature type="transmembrane region" description="Helical" evidence="1">
    <location>
        <begin position="72"/>
        <end position="88"/>
    </location>
</feature>
<keyword evidence="1" id="KW-0812">Transmembrane</keyword>
<proteinExistence type="predicted"/>
<feature type="transmembrane region" description="Helical" evidence="1">
    <location>
        <begin position="15"/>
        <end position="33"/>
    </location>
</feature>
<gene>
    <name evidence="2" type="ORF">LUZ61_013328</name>
</gene>
<evidence type="ECO:0000313" key="3">
    <source>
        <dbReference type="Proteomes" id="UP001210211"/>
    </source>
</evidence>
<dbReference type="EMBL" id="JAMRDG010000002">
    <property type="protein sequence ID" value="KAJ3684164.1"/>
    <property type="molecule type" value="Genomic_DNA"/>
</dbReference>
<dbReference type="AlphaFoldDB" id="A0AAD5W9C5"/>
<accession>A0AAD5W9C5</accession>